<protein>
    <recommendedName>
        <fullName evidence="10">Hexosyltransferase</fullName>
        <ecNumber evidence="10">2.4.1.-</ecNumber>
    </recommendedName>
</protein>
<dbReference type="PANTHER" id="PTHR11214">
    <property type="entry name" value="BETA-1,3-N-ACETYLGLUCOSAMINYLTRANSFERASE"/>
    <property type="match status" value="1"/>
</dbReference>
<comment type="caution">
    <text evidence="11">The sequence shown here is derived from an EMBL/GenBank/DDBJ whole genome shotgun (WGS) entry which is preliminary data.</text>
</comment>
<keyword evidence="4" id="KW-0808">Transferase</keyword>
<evidence type="ECO:0000256" key="8">
    <source>
        <dbReference type="ARBA" id="ARBA00023034"/>
    </source>
</evidence>
<comment type="similarity">
    <text evidence="2 10">Belongs to the glycosyltransferase 31 family.</text>
</comment>
<dbReference type="Pfam" id="PF01762">
    <property type="entry name" value="Galactosyl_T"/>
    <property type="match status" value="1"/>
</dbReference>
<name>A0A8S1H9D9_9PELO</name>
<dbReference type="OrthoDB" id="115198at2759"/>
<evidence type="ECO:0000313" key="12">
    <source>
        <dbReference type="Proteomes" id="UP000835052"/>
    </source>
</evidence>
<dbReference type="Proteomes" id="UP000835052">
    <property type="component" value="Unassembled WGS sequence"/>
</dbReference>
<evidence type="ECO:0000256" key="3">
    <source>
        <dbReference type="ARBA" id="ARBA00022676"/>
    </source>
</evidence>
<evidence type="ECO:0000256" key="5">
    <source>
        <dbReference type="ARBA" id="ARBA00022692"/>
    </source>
</evidence>
<sequence>MVALGMAQRVAIGDVWKAETSDGKGPIAIAEDTVNFDPLLAALSIDPDGPNFFTRVPHMNSVKKRRTLWLLLLSNLLVILLMAIFLFRPTGIPFEHGKEVLTPSYPLSNRRGAIKTKFVREILAPTDDSDQNDMAPNTMFEIFSHPGKQEGVEMLLIISSTSSDPSTRQAIRRSWANISELDDPRIHVEFALGRPSTAETTHRLEAEQADHEDLIVIDIDELDGNIGSMTTYTALEYKWLKYPKARCLLKTGTNSVLHLPNLMKLCMETEKSQIIGRCDSVPLRSKNSTNSNLTDPHEKLPQFCYTGTYLIVGQDIPETLFDFSRKQPFIRLHSFQ</sequence>
<reference evidence="11" key="1">
    <citation type="submission" date="2020-10" db="EMBL/GenBank/DDBJ databases">
        <authorList>
            <person name="Kikuchi T."/>
        </authorList>
    </citation>
    <scope>NUCLEOTIDE SEQUENCE</scope>
    <source>
        <strain evidence="11">NKZ352</strain>
    </source>
</reference>
<keyword evidence="5 10" id="KW-0812">Transmembrane</keyword>
<comment type="subcellular location">
    <subcellularLocation>
        <location evidence="1 10">Golgi apparatus membrane</location>
        <topology evidence="1 10">Single-pass type II membrane protein</topology>
    </subcellularLocation>
</comment>
<evidence type="ECO:0000256" key="7">
    <source>
        <dbReference type="ARBA" id="ARBA00022989"/>
    </source>
</evidence>
<proteinExistence type="inferred from homology"/>
<dbReference type="EMBL" id="CAJGYM010000029">
    <property type="protein sequence ID" value="CAD6192689.1"/>
    <property type="molecule type" value="Genomic_DNA"/>
</dbReference>
<dbReference type="GO" id="GO:0016758">
    <property type="term" value="F:hexosyltransferase activity"/>
    <property type="evidence" value="ECO:0007669"/>
    <property type="project" value="InterPro"/>
</dbReference>
<keyword evidence="6 10" id="KW-0735">Signal-anchor</keyword>
<dbReference type="PANTHER" id="PTHR11214:SF319">
    <property type="entry name" value="HEXOSYLTRANSFERASE"/>
    <property type="match status" value="1"/>
</dbReference>
<evidence type="ECO:0000256" key="2">
    <source>
        <dbReference type="ARBA" id="ARBA00008661"/>
    </source>
</evidence>
<evidence type="ECO:0000256" key="6">
    <source>
        <dbReference type="ARBA" id="ARBA00022968"/>
    </source>
</evidence>
<keyword evidence="3 10" id="KW-0328">Glycosyltransferase</keyword>
<feature type="transmembrane region" description="Helical" evidence="10">
    <location>
        <begin position="68"/>
        <end position="87"/>
    </location>
</feature>
<evidence type="ECO:0000313" key="11">
    <source>
        <dbReference type="EMBL" id="CAD6192689.1"/>
    </source>
</evidence>
<evidence type="ECO:0000256" key="10">
    <source>
        <dbReference type="RuleBase" id="RU363063"/>
    </source>
</evidence>
<dbReference type="EC" id="2.4.1.-" evidence="10"/>
<dbReference type="InterPro" id="IPR002659">
    <property type="entry name" value="Glyco_trans_31"/>
</dbReference>
<keyword evidence="8 10" id="KW-0333">Golgi apparatus</keyword>
<dbReference type="GO" id="GO:0006493">
    <property type="term" value="P:protein O-linked glycosylation"/>
    <property type="evidence" value="ECO:0007669"/>
    <property type="project" value="TreeGrafter"/>
</dbReference>
<dbReference type="GO" id="GO:0000139">
    <property type="term" value="C:Golgi membrane"/>
    <property type="evidence" value="ECO:0007669"/>
    <property type="project" value="UniProtKB-SubCell"/>
</dbReference>
<evidence type="ECO:0000256" key="9">
    <source>
        <dbReference type="ARBA" id="ARBA00023136"/>
    </source>
</evidence>
<evidence type="ECO:0000256" key="4">
    <source>
        <dbReference type="ARBA" id="ARBA00022679"/>
    </source>
</evidence>
<accession>A0A8S1H9D9</accession>
<keyword evidence="7 10" id="KW-1133">Transmembrane helix</keyword>
<gene>
    <name evidence="11" type="ORF">CAUJ_LOCUS8608</name>
</gene>
<dbReference type="AlphaFoldDB" id="A0A8S1H9D9"/>
<keyword evidence="12" id="KW-1185">Reference proteome</keyword>
<evidence type="ECO:0000256" key="1">
    <source>
        <dbReference type="ARBA" id="ARBA00004323"/>
    </source>
</evidence>
<organism evidence="11 12">
    <name type="scientific">Caenorhabditis auriculariae</name>
    <dbReference type="NCBI Taxonomy" id="2777116"/>
    <lineage>
        <taxon>Eukaryota</taxon>
        <taxon>Metazoa</taxon>
        <taxon>Ecdysozoa</taxon>
        <taxon>Nematoda</taxon>
        <taxon>Chromadorea</taxon>
        <taxon>Rhabditida</taxon>
        <taxon>Rhabditina</taxon>
        <taxon>Rhabditomorpha</taxon>
        <taxon>Rhabditoidea</taxon>
        <taxon>Rhabditidae</taxon>
        <taxon>Peloderinae</taxon>
        <taxon>Caenorhabditis</taxon>
    </lineage>
</organism>
<keyword evidence="9 10" id="KW-0472">Membrane</keyword>